<dbReference type="InterPro" id="IPR000073">
    <property type="entry name" value="AB_hydrolase_1"/>
</dbReference>
<evidence type="ECO:0000313" key="3">
    <source>
        <dbReference type="Proteomes" id="UP000323000"/>
    </source>
</evidence>
<dbReference type="GO" id="GO:0009696">
    <property type="term" value="P:salicylic acid metabolic process"/>
    <property type="evidence" value="ECO:0007669"/>
    <property type="project" value="TreeGrafter"/>
</dbReference>
<dbReference type="GO" id="GO:0080031">
    <property type="term" value="F:methyl salicylate esterase activity"/>
    <property type="evidence" value="ECO:0007669"/>
    <property type="project" value="TreeGrafter"/>
</dbReference>
<feature type="domain" description="AB hydrolase-1" evidence="1">
    <location>
        <begin position="24"/>
        <end position="234"/>
    </location>
</feature>
<keyword evidence="3" id="KW-1185">Reference proteome</keyword>
<dbReference type="OrthoDB" id="1263307at2759"/>
<gene>
    <name evidence="2" type="ORF">EZV62_026139</name>
</gene>
<dbReference type="PANTHER" id="PTHR10992:SF1010">
    <property type="entry name" value="METHYLESTERASE 17-LIKE"/>
    <property type="match status" value="1"/>
</dbReference>
<sequence>MNSFTHSTTLGYMSEEMSGQKLHFVLVHGAGHGAWCWYKLRCLMETSGYKVTCLDLKGAGIDQTDPGTIDSFDEYNQPLIDFFLRDLPENEKVILVGHSAGGLSVTDCIHRFGTKKILMAFYVAANMLKNGFATDQDFKDGMPDLPEPGKIPFSMIPPEDSILKSMLLRPQPKGIKGAKFTDGPDADNVPRVCIRALYDPYLKPDKQQAAMIRRWPPSQVFDIESDHSPFFSNPFVLFGFIVKAVASIKL</sequence>
<organism evidence="2 3">
    <name type="scientific">Acer yangbiense</name>
    <dbReference type="NCBI Taxonomy" id="1000413"/>
    <lineage>
        <taxon>Eukaryota</taxon>
        <taxon>Viridiplantae</taxon>
        <taxon>Streptophyta</taxon>
        <taxon>Embryophyta</taxon>
        <taxon>Tracheophyta</taxon>
        <taxon>Spermatophyta</taxon>
        <taxon>Magnoliopsida</taxon>
        <taxon>eudicotyledons</taxon>
        <taxon>Gunneridae</taxon>
        <taxon>Pentapetalae</taxon>
        <taxon>rosids</taxon>
        <taxon>malvids</taxon>
        <taxon>Sapindales</taxon>
        <taxon>Sapindaceae</taxon>
        <taxon>Hippocastanoideae</taxon>
        <taxon>Acereae</taxon>
        <taxon>Acer</taxon>
    </lineage>
</organism>
<dbReference type="GO" id="GO:0009694">
    <property type="term" value="P:jasmonic acid metabolic process"/>
    <property type="evidence" value="ECO:0007669"/>
    <property type="project" value="TreeGrafter"/>
</dbReference>
<dbReference type="Proteomes" id="UP000323000">
    <property type="component" value="Chromosome 13"/>
</dbReference>
<dbReference type="SUPFAM" id="SSF53474">
    <property type="entry name" value="alpha/beta-Hydrolases"/>
    <property type="match status" value="1"/>
</dbReference>
<dbReference type="AlphaFoldDB" id="A0A5C7GQL9"/>
<evidence type="ECO:0000313" key="2">
    <source>
        <dbReference type="EMBL" id="TXG46845.1"/>
    </source>
</evidence>
<protein>
    <recommendedName>
        <fullName evidence="1">AB hydrolase-1 domain-containing protein</fullName>
    </recommendedName>
</protein>
<dbReference type="PANTHER" id="PTHR10992">
    <property type="entry name" value="METHYLESTERASE FAMILY MEMBER"/>
    <property type="match status" value="1"/>
</dbReference>
<dbReference type="GO" id="GO:0080032">
    <property type="term" value="F:methyl jasmonate esterase activity"/>
    <property type="evidence" value="ECO:0007669"/>
    <property type="project" value="TreeGrafter"/>
</dbReference>
<reference evidence="3" key="1">
    <citation type="journal article" date="2019" name="Gigascience">
        <title>De novo genome assembly of the endangered Acer yangbiense, a plant species with extremely small populations endemic to Yunnan Province, China.</title>
        <authorList>
            <person name="Yang J."/>
            <person name="Wariss H.M."/>
            <person name="Tao L."/>
            <person name="Zhang R."/>
            <person name="Yun Q."/>
            <person name="Hollingsworth P."/>
            <person name="Dao Z."/>
            <person name="Luo G."/>
            <person name="Guo H."/>
            <person name="Ma Y."/>
            <person name="Sun W."/>
        </authorList>
    </citation>
    <scope>NUCLEOTIDE SEQUENCE [LARGE SCALE GENOMIC DNA]</scope>
    <source>
        <strain evidence="3">cv. Malutang</strain>
    </source>
</reference>
<accession>A0A5C7GQL9</accession>
<dbReference type="InterPro" id="IPR045889">
    <property type="entry name" value="MES/HNL"/>
</dbReference>
<dbReference type="GO" id="GO:0080030">
    <property type="term" value="F:methyl indole-3-acetate esterase activity"/>
    <property type="evidence" value="ECO:0007669"/>
    <property type="project" value="TreeGrafter"/>
</dbReference>
<dbReference type="Pfam" id="PF12697">
    <property type="entry name" value="Abhydrolase_6"/>
    <property type="match status" value="1"/>
</dbReference>
<proteinExistence type="predicted"/>
<comment type="caution">
    <text evidence="2">The sequence shown here is derived from an EMBL/GenBank/DDBJ whole genome shotgun (WGS) entry which is preliminary data.</text>
</comment>
<dbReference type="InterPro" id="IPR029058">
    <property type="entry name" value="AB_hydrolase_fold"/>
</dbReference>
<dbReference type="Gene3D" id="3.40.50.1820">
    <property type="entry name" value="alpha/beta hydrolase"/>
    <property type="match status" value="1"/>
</dbReference>
<evidence type="ECO:0000259" key="1">
    <source>
        <dbReference type="Pfam" id="PF12697"/>
    </source>
</evidence>
<dbReference type="EMBL" id="VAHF01000013">
    <property type="protein sequence ID" value="TXG46845.1"/>
    <property type="molecule type" value="Genomic_DNA"/>
</dbReference>
<name>A0A5C7GQL9_9ROSI</name>